<evidence type="ECO:0000256" key="1">
    <source>
        <dbReference type="ARBA" id="ARBA00022448"/>
    </source>
</evidence>
<protein>
    <recommendedName>
        <fullName evidence="5">FAD-binding FR-type domain-containing protein</fullName>
    </recommendedName>
</protein>
<evidence type="ECO:0000256" key="2">
    <source>
        <dbReference type="SAM" id="Phobius"/>
    </source>
</evidence>
<evidence type="ECO:0000313" key="3">
    <source>
        <dbReference type="EMBL" id="KAG9232960.1"/>
    </source>
</evidence>
<feature type="transmembrane region" description="Helical" evidence="2">
    <location>
        <begin position="51"/>
        <end position="77"/>
    </location>
</feature>
<gene>
    <name evidence="3" type="ORF">BJ875DRAFT_442684</name>
</gene>
<dbReference type="GO" id="GO:0000293">
    <property type="term" value="F:ferric-chelate reductase activity"/>
    <property type="evidence" value="ECO:0007669"/>
    <property type="project" value="TreeGrafter"/>
</dbReference>
<dbReference type="AlphaFoldDB" id="A0A9P7YG33"/>
<keyword evidence="1" id="KW-0813">Transport</keyword>
<dbReference type="GO" id="GO:0005886">
    <property type="term" value="C:plasma membrane"/>
    <property type="evidence" value="ECO:0007669"/>
    <property type="project" value="TreeGrafter"/>
</dbReference>
<keyword evidence="2" id="KW-1133">Transmembrane helix</keyword>
<keyword evidence="4" id="KW-1185">Reference proteome</keyword>
<name>A0A9P7YG33_9HELO</name>
<dbReference type="GO" id="GO:0015677">
    <property type="term" value="P:copper ion import"/>
    <property type="evidence" value="ECO:0007669"/>
    <property type="project" value="TreeGrafter"/>
</dbReference>
<dbReference type="InterPro" id="IPR051410">
    <property type="entry name" value="Ferric/Cupric_Reductase"/>
</dbReference>
<feature type="transmembrane region" description="Helical" evidence="2">
    <location>
        <begin position="21"/>
        <end position="39"/>
    </location>
</feature>
<dbReference type="OrthoDB" id="4494341at2759"/>
<organism evidence="3 4">
    <name type="scientific">Amylocarpus encephaloides</name>
    <dbReference type="NCBI Taxonomy" id="45428"/>
    <lineage>
        <taxon>Eukaryota</taxon>
        <taxon>Fungi</taxon>
        <taxon>Dikarya</taxon>
        <taxon>Ascomycota</taxon>
        <taxon>Pezizomycotina</taxon>
        <taxon>Leotiomycetes</taxon>
        <taxon>Helotiales</taxon>
        <taxon>Helotiales incertae sedis</taxon>
        <taxon>Amylocarpus</taxon>
    </lineage>
</organism>
<dbReference type="PANTHER" id="PTHR32361">
    <property type="entry name" value="FERRIC/CUPRIC REDUCTASE TRANSMEMBRANE COMPONENT"/>
    <property type="match status" value="1"/>
</dbReference>
<comment type="caution">
    <text evidence="3">The sequence shown here is derived from an EMBL/GenBank/DDBJ whole genome shotgun (WGS) entry which is preliminary data.</text>
</comment>
<proteinExistence type="predicted"/>
<dbReference type="PANTHER" id="PTHR32361:SF26">
    <property type="entry name" value="FAD-BINDING 8 DOMAIN-CONTAINING PROTEIN-RELATED"/>
    <property type="match status" value="1"/>
</dbReference>
<dbReference type="EMBL" id="MU251522">
    <property type="protein sequence ID" value="KAG9232960.1"/>
    <property type="molecule type" value="Genomic_DNA"/>
</dbReference>
<keyword evidence="2" id="KW-0812">Transmembrane</keyword>
<accession>A0A9P7YG33</accession>
<dbReference type="GO" id="GO:0006879">
    <property type="term" value="P:intracellular iron ion homeostasis"/>
    <property type="evidence" value="ECO:0007669"/>
    <property type="project" value="TreeGrafter"/>
</dbReference>
<keyword evidence="2" id="KW-0472">Membrane</keyword>
<evidence type="ECO:0008006" key="5">
    <source>
        <dbReference type="Google" id="ProtNLM"/>
    </source>
</evidence>
<dbReference type="Proteomes" id="UP000824998">
    <property type="component" value="Unassembled WGS sequence"/>
</dbReference>
<sequence length="185" mass="20612">MNIVASWCGLSLGAYARIHEWLGIVVIVKGLVHTVAGAASQKLDLHTTSGIITLAAGAVIGALLLSLVALTLFTCTFGRRNHKSPKLATWWYRDTKRDVIVLIVKKRKGFTRDLFYHASNNVDLRSGMRAIVEGPYEKELDLELYDTVLLFTTGMGISSGVINRRIALFWELNSENTLYLAFRSR</sequence>
<dbReference type="GO" id="GO:0006826">
    <property type="term" value="P:iron ion transport"/>
    <property type="evidence" value="ECO:0007669"/>
    <property type="project" value="TreeGrafter"/>
</dbReference>
<reference evidence="3" key="1">
    <citation type="journal article" date="2021" name="IMA Fungus">
        <title>Genomic characterization of three marine fungi, including Emericellopsis atlantica sp. nov. with signatures of a generalist lifestyle and marine biomass degradation.</title>
        <authorList>
            <person name="Hagestad O.C."/>
            <person name="Hou L."/>
            <person name="Andersen J.H."/>
            <person name="Hansen E.H."/>
            <person name="Altermark B."/>
            <person name="Li C."/>
            <person name="Kuhnert E."/>
            <person name="Cox R.J."/>
            <person name="Crous P.W."/>
            <person name="Spatafora J.W."/>
            <person name="Lail K."/>
            <person name="Amirebrahimi M."/>
            <person name="Lipzen A."/>
            <person name="Pangilinan J."/>
            <person name="Andreopoulos W."/>
            <person name="Hayes R.D."/>
            <person name="Ng V."/>
            <person name="Grigoriev I.V."/>
            <person name="Jackson S.A."/>
            <person name="Sutton T.D.S."/>
            <person name="Dobson A.D.W."/>
            <person name="Rama T."/>
        </authorList>
    </citation>
    <scope>NUCLEOTIDE SEQUENCE</scope>
    <source>
        <strain evidence="3">TRa018bII</strain>
    </source>
</reference>
<evidence type="ECO:0000313" key="4">
    <source>
        <dbReference type="Proteomes" id="UP000824998"/>
    </source>
</evidence>